<dbReference type="SUPFAM" id="SSF46785">
    <property type="entry name" value="Winged helix' DNA-binding domain"/>
    <property type="match status" value="1"/>
</dbReference>
<dbReference type="Pfam" id="PF00126">
    <property type="entry name" value="HTH_1"/>
    <property type="match status" value="1"/>
</dbReference>
<name>A0A1H8W667_9RHOB</name>
<protein>
    <submittedName>
        <fullName evidence="6">DNA-binding transcriptional regulator, LysR family</fullName>
    </submittedName>
</protein>
<organism evidence="6 7">
    <name type="scientific">Salinihabitans flavidus</name>
    <dbReference type="NCBI Taxonomy" id="569882"/>
    <lineage>
        <taxon>Bacteria</taxon>
        <taxon>Pseudomonadati</taxon>
        <taxon>Pseudomonadota</taxon>
        <taxon>Alphaproteobacteria</taxon>
        <taxon>Rhodobacterales</taxon>
        <taxon>Roseobacteraceae</taxon>
        <taxon>Salinihabitans</taxon>
    </lineage>
</organism>
<reference evidence="6 7" key="1">
    <citation type="submission" date="2016-10" db="EMBL/GenBank/DDBJ databases">
        <authorList>
            <person name="de Groot N.N."/>
        </authorList>
    </citation>
    <scope>NUCLEOTIDE SEQUENCE [LARGE SCALE GENOMIC DNA]</scope>
    <source>
        <strain evidence="6 7">DSM 27842</strain>
    </source>
</reference>
<dbReference type="PROSITE" id="PS50931">
    <property type="entry name" value="HTH_LYSR"/>
    <property type="match status" value="1"/>
</dbReference>
<dbReference type="GO" id="GO:0003677">
    <property type="term" value="F:DNA binding"/>
    <property type="evidence" value="ECO:0007669"/>
    <property type="project" value="UniProtKB-KW"/>
</dbReference>
<evidence type="ECO:0000256" key="4">
    <source>
        <dbReference type="ARBA" id="ARBA00023163"/>
    </source>
</evidence>
<feature type="domain" description="HTH lysR-type" evidence="5">
    <location>
        <begin position="21"/>
        <end position="73"/>
    </location>
</feature>
<gene>
    <name evidence="6" type="ORF">SAMN04490248_14310</name>
</gene>
<dbReference type="InterPro" id="IPR005119">
    <property type="entry name" value="LysR_subst-bd"/>
</dbReference>
<evidence type="ECO:0000313" key="7">
    <source>
        <dbReference type="Proteomes" id="UP000198893"/>
    </source>
</evidence>
<dbReference type="GO" id="GO:0003700">
    <property type="term" value="F:DNA-binding transcription factor activity"/>
    <property type="evidence" value="ECO:0007669"/>
    <property type="project" value="InterPro"/>
</dbReference>
<dbReference type="STRING" id="569882.SAMN04490248_14310"/>
<keyword evidence="4" id="KW-0804">Transcription</keyword>
<proteinExistence type="inferred from homology"/>
<dbReference type="EMBL" id="FODS01000043">
    <property type="protein sequence ID" value="SEP22628.1"/>
    <property type="molecule type" value="Genomic_DNA"/>
</dbReference>
<evidence type="ECO:0000259" key="5">
    <source>
        <dbReference type="PROSITE" id="PS50931"/>
    </source>
</evidence>
<evidence type="ECO:0000256" key="3">
    <source>
        <dbReference type="ARBA" id="ARBA00023125"/>
    </source>
</evidence>
<dbReference type="GO" id="GO:0005829">
    <property type="term" value="C:cytosol"/>
    <property type="evidence" value="ECO:0007669"/>
    <property type="project" value="TreeGrafter"/>
</dbReference>
<dbReference type="InterPro" id="IPR036388">
    <property type="entry name" value="WH-like_DNA-bd_sf"/>
</dbReference>
<dbReference type="FunFam" id="1.10.10.10:FF:000001">
    <property type="entry name" value="LysR family transcriptional regulator"/>
    <property type="match status" value="1"/>
</dbReference>
<evidence type="ECO:0000256" key="2">
    <source>
        <dbReference type="ARBA" id="ARBA00023015"/>
    </source>
</evidence>
<dbReference type="SUPFAM" id="SSF53850">
    <property type="entry name" value="Periplasmic binding protein-like II"/>
    <property type="match status" value="1"/>
</dbReference>
<dbReference type="Gene3D" id="1.10.10.10">
    <property type="entry name" value="Winged helix-like DNA-binding domain superfamily/Winged helix DNA-binding domain"/>
    <property type="match status" value="1"/>
</dbReference>
<sequence length="315" mass="34882">MSGGMLPGIERRLRQLHSPSIQYFVSVAEAGSFRGAARKLNIASSAINRHVLLLEKELGFGLFERRGRELELTSAGQIILQHCIETVRDFEDVIEQLDALRDLRKGIVRVAVSESFASEIAPEICAEFSAIYPGIRVHVRVSESGKVIDFTSRDECDVGIAFGHTSGTGRELARYKLPIGAVVGARHPLTGRESISIRECFDYPLVIPDKALSIRRLLDEAVDLFRTSPEGNIEATSPRLMLGIARMNRHIVFQSKLGLANDLKNSSLHFIPLTDKNLKPDQAVLMASPRSQNRFAAIEFSTFFAKALERELSGP</sequence>
<dbReference type="Proteomes" id="UP000198893">
    <property type="component" value="Unassembled WGS sequence"/>
</dbReference>
<evidence type="ECO:0000256" key="1">
    <source>
        <dbReference type="ARBA" id="ARBA00009437"/>
    </source>
</evidence>
<dbReference type="Gene3D" id="3.40.190.290">
    <property type="match status" value="1"/>
</dbReference>
<dbReference type="Pfam" id="PF03466">
    <property type="entry name" value="LysR_substrate"/>
    <property type="match status" value="1"/>
</dbReference>
<keyword evidence="2" id="KW-0805">Transcription regulation</keyword>
<keyword evidence="3 6" id="KW-0238">DNA-binding</keyword>
<keyword evidence="7" id="KW-1185">Reference proteome</keyword>
<dbReference type="AlphaFoldDB" id="A0A1H8W667"/>
<dbReference type="InterPro" id="IPR036390">
    <property type="entry name" value="WH_DNA-bd_sf"/>
</dbReference>
<comment type="similarity">
    <text evidence="1">Belongs to the LysR transcriptional regulatory family.</text>
</comment>
<evidence type="ECO:0000313" key="6">
    <source>
        <dbReference type="EMBL" id="SEP22628.1"/>
    </source>
</evidence>
<accession>A0A1H8W667</accession>
<dbReference type="InterPro" id="IPR050950">
    <property type="entry name" value="HTH-type_LysR_regulators"/>
</dbReference>
<dbReference type="InterPro" id="IPR000847">
    <property type="entry name" value="LysR_HTH_N"/>
</dbReference>
<dbReference type="PANTHER" id="PTHR30419">
    <property type="entry name" value="HTH-TYPE TRANSCRIPTIONAL REGULATOR YBHD"/>
    <property type="match status" value="1"/>
</dbReference>